<dbReference type="EMBL" id="NBVN01000003">
    <property type="protein sequence ID" value="PUA32759.1"/>
    <property type="molecule type" value="Genomic_DNA"/>
</dbReference>
<sequence>MKPIYGHGVFFVSLDGVFIQNIFFEYVDVRKEFYETIRVDSLREEEVSNIKERMQAFLDEEIVKINGKVVKPKVMAVDVGFRTSPKRPYINFIIVFKGDFIKGLNVYENIYEPEVSEYDYTVLWIFHSGIQVVDADFGMPYERLGNNVMLLKVKKGVKTSGYERISFFV</sequence>
<reference evidence="1 2" key="1">
    <citation type="journal article" date="2018" name="Syst. Appl. Microbiol.">
        <title>A new symbiotic nanoarchaeote (Candidatus Nanoclepta minutus) and its host (Zestosphaera tikiterensis gen. nov., sp. nov.) from a New Zealand hot spring.</title>
        <authorList>
            <person name="St John E."/>
            <person name="Liu Y."/>
            <person name="Podar M."/>
            <person name="Stott M.B."/>
            <person name="Meneghin J."/>
            <person name="Chen Z."/>
            <person name="Lagutin K."/>
            <person name="Mitchell K."/>
            <person name="Reysenbach A.L."/>
        </authorList>
    </citation>
    <scope>NUCLEOTIDE SEQUENCE [LARGE SCALE GENOMIC DNA]</scope>
    <source>
        <strain evidence="1">NZ3</strain>
    </source>
</reference>
<dbReference type="AlphaFoldDB" id="A0A2R7Y5U5"/>
<proteinExistence type="predicted"/>
<protein>
    <submittedName>
        <fullName evidence="1">Uncharacterized protein</fullName>
    </submittedName>
</protein>
<dbReference type="Proteomes" id="UP000244093">
    <property type="component" value="Unassembled WGS sequence"/>
</dbReference>
<evidence type="ECO:0000313" key="1">
    <source>
        <dbReference type="EMBL" id="PUA32759.1"/>
    </source>
</evidence>
<accession>A0A2R7Y5U5</accession>
<gene>
    <name evidence="1" type="ORF">B7O98_04720</name>
</gene>
<evidence type="ECO:0000313" key="2">
    <source>
        <dbReference type="Proteomes" id="UP000244093"/>
    </source>
</evidence>
<comment type="caution">
    <text evidence="1">The sequence shown here is derived from an EMBL/GenBank/DDBJ whole genome shotgun (WGS) entry which is preliminary data.</text>
</comment>
<organism evidence="1 2">
    <name type="scientific">Zestosphaera tikiterensis</name>
    <dbReference type="NCBI Taxonomy" id="1973259"/>
    <lineage>
        <taxon>Archaea</taxon>
        <taxon>Thermoproteota</taxon>
        <taxon>Thermoprotei</taxon>
        <taxon>Desulfurococcales</taxon>
        <taxon>Desulfurococcaceae</taxon>
        <taxon>Zestosphaera</taxon>
    </lineage>
</organism>
<name>A0A2R7Y5U5_9CREN</name>